<sequence>MSATVLYTPDVLALAMDLAAYPLASDLPHVAEARSPTCGSQLRLGLDSGPDERIVRVGISAQACAIGQAAAAIFAKGAQGQSAAELAQARGEIRSWLSGEGAMPGWPGFDTLAAVPDYPGRHGAVLLAWDAAQEALSSLAE</sequence>
<keyword evidence="2" id="KW-1185">Reference proteome</keyword>
<dbReference type="Gene3D" id="3.90.1010.10">
    <property type="match status" value="1"/>
</dbReference>
<gene>
    <name evidence="1" type="ORF">MTR65_04150</name>
</gene>
<dbReference type="EMBL" id="JALHAT010000003">
    <property type="protein sequence ID" value="MCJ1959867.1"/>
    <property type="molecule type" value="Genomic_DNA"/>
</dbReference>
<reference evidence="1" key="1">
    <citation type="submission" date="2022-03" db="EMBL/GenBank/DDBJ databases">
        <title>Identification of a novel bacterium isolated from mangrove sediments.</title>
        <authorList>
            <person name="Pan X."/>
        </authorList>
    </citation>
    <scope>NUCLEOTIDE SEQUENCE</scope>
    <source>
        <strain evidence="1">B2637</strain>
    </source>
</reference>
<name>A0ABT0A9K1_9SPHN</name>
<organism evidence="1 2">
    <name type="scientific">Novosphingobium mangrovi</name>
    <name type="common">ex Hu et al. 2023</name>
    <dbReference type="NCBI Taxonomy" id="2930094"/>
    <lineage>
        <taxon>Bacteria</taxon>
        <taxon>Pseudomonadati</taxon>
        <taxon>Pseudomonadota</taxon>
        <taxon>Alphaproteobacteria</taxon>
        <taxon>Sphingomonadales</taxon>
        <taxon>Sphingomonadaceae</taxon>
        <taxon>Novosphingobium</taxon>
    </lineage>
</organism>
<evidence type="ECO:0000313" key="2">
    <source>
        <dbReference type="Proteomes" id="UP001162802"/>
    </source>
</evidence>
<proteinExistence type="predicted"/>
<protein>
    <submittedName>
        <fullName evidence="1">Iron-sulfur cluster assembly scaffold protein</fullName>
    </submittedName>
</protein>
<dbReference type="Proteomes" id="UP001162802">
    <property type="component" value="Unassembled WGS sequence"/>
</dbReference>
<dbReference type="SUPFAM" id="SSF82649">
    <property type="entry name" value="SufE/NifU"/>
    <property type="match status" value="1"/>
</dbReference>
<comment type="caution">
    <text evidence="1">The sequence shown here is derived from an EMBL/GenBank/DDBJ whole genome shotgun (WGS) entry which is preliminary data.</text>
</comment>
<dbReference type="RefSeq" id="WP_243797346.1">
    <property type="nucleotide sequence ID" value="NZ_JALHAT010000003.1"/>
</dbReference>
<accession>A0ABT0A9K1</accession>
<evidence type="ECO:0000313" key="1">
    <source>
        <dbReference type="EMBL" id="MCJ1959867.1"/>
    </source>
</evidence>